<evidence type="ECO:0000313" key="1">
    <source>
        <dbReference type="EMBL" id="KAJ1900420.1"/>
    </source>
</evidence>
<gene>
    <name evidence="1" type="ORF">LPJ66_001474</name>
</gene>
<protein>
    <submittedName>
        <fullName evidence="1">Uncharacterized protein</fullName>
    </submittedName>
</protein>
<organism evidence="1 2">
    <name type="scientific">Kickxella alabastrina</name>
    <dbReference type="NCBI Taxonomy" id="61397"/>
    <lineage>
        <taxon>Eukaryota</taxon>
        <taxon>Fungi</taxon>
        <taxon>Fungi incertae sedis</taxon>
        <taxon>Zoopagomycota</taxon>
        <taxon>Kickxellomycotina</taxon>
        <taxon>Kickxellomycetes</taxon>
        <taxon>Kickxellales</taxon>
        <taxon>Kickxellaceae</taxon>
        <taxon>Kickxella</taxon>
    </lineage>
</organism>
<dbReference type="Proteomes" id="UP001150581">
    <property type="component" value="Unassembled WGS sequence"/>
</dbReference>
<name>A0ACC1IT58_9FUNG</name>
<proteinExistence type="predicted"/>
<evidence type="ECO:0000313" key="2">
    <source>
        <dbReference type="Proteomes" id="UP001150581"/>
    </source>
</evidence>
<sequence length="457" mass="49276">MQEITQPSVKGRKQKYADNNQFDAIDPATQDEARSDSPKGESEGEAPDPSNMSFFTHLYNIPMVNDAVSGVYQIADSNQLTRSIISFAEKVGSFAGKTRPLLRPVEKPLAILDHLAIRSLEVVEAKFPIVTKPTPEVIESVQNTAKSAESKFPIVARTFAVANSTLDRVDYVIDYVLPPSGTGFFAATAAAATAGDEQPTTSANNKNMGKYEDQGGAKAEQEQEERQPPDSPSTGNVDSTIAKVTIIVRKLPRRLGRLFYNQLESSKAIISGVNQTVHDTAHVYGSEISERSYKMLGSVQDHIKVVANDTIPSMLPQVAQPYYEHSKDMLTTKVVKLHAEYSRTDRSLPTKVLNLMIIGGENLPVIGTVVSHLSRRAEKKYPGTISISKSSDGEGSSGGGESSGGDGDKADDSGKANDDEFKADDNDNVQADGDKDQADDEAVNDAKDEKSDSSSSA</sequence>
<keyword evidence="2" id="KW-1185">Reference proteome</keyword>
<accession>A0ACC1IT58</accession>
<reference evidence="1" key="1">
    <citation type="submission" date="2022-07" db="EMBL/GenBank/DDBJ databases">
        <title>Phylogenomic reconstructions and comparative analyses of Kickxellomycotina fungi.</title>
        <authorList>
            <person name="Reynolds N.K."/>
            <person name="Stajich J.E."/>
            <person name="Barry K."/>
            <person name="Grigoriev I.V."/>
            <person name="Crous P."/>
            <person name="Smith M.E."/>
        </authorList>
    </citation>
    <scope>NUCLEOTIDE SEQUENCE</scope>
    <source>
        <strain evidence="1">Benny 63K</strain>
    </source>
</reference>
<comment type="caution">
    <text evidence="1">The sequence shown here is derived from an EMBL/GenBank/DDBJ whole genome shotgun (WGS) entry which is preliminary data.</text>
</comment>
<dbReference type="EMBL" id="JANBPG010000081">
    <property type="protein sequence ID" value="KAJ1900420.1"/>
    <property type="molecule type" value="Genomic_DNA"/>
</dbReference>